<reference evidence="1 2" key="1">
    <citation type="journal article" date="2019" name="Emerg. Microbes Infect.">
        <title>Comprehensive subspecies identification of 175 nontuberculous mycobacteria species based on 7547 genomic profiles.</title>
        <authorList>
            <person name="Matsumoto Y."/>
            <person name="Kinjo T."/>
            <person name="Motooka D."/>
            <person name="Nabeya D."/>
            <person name="Jung N."/>
            <person name="Uechi K."/>
            <person name="Horii T."/>
            <person name="Iida T."/>
            <person name="Fujita J."/>
            <person name="Nakamura S."/>
        </authorList>
    </citation>
    <scope>NUCLEOTIDE SEQUENCE [LARGE SCALE GENOMIC DNA]</scope>
    <source>
        <strain evidence="1 2">JCM 18538</strain>
        <plasmid evidence="1">pJCM18538</plasmid>
    </source>
</reference>
<evidence type="ECO:0000313" key="2">
    <source>
        <dbReference type="Proteomes" id="UP000467428"/>
    </source>
</evidence>
<dbReference type="EMBL" id="AP022592">
    <property type="protein sequence ID" value="BBY46587.1"/>
    <property type="molecule type" value="Genomic_DNA"/>
</dbReference>
<dbReference type="KEGG" id="marz:MARA_00170"/>
<evidence type="ECO:0000313" key="1">
    <source>
        <dbReference type="EMBL" id="BBY46587.1"/>
    </source>
</evidence>
<protein>
    <submittedName>
        <fullName evidence="1">Uncharacterized protein</fullName>
    </submittedName>
</protein>
<keyword evidence="2" id="KW-1185">Reference proteome</keyword>
<gene>
    <name evidence="1" type="ORF">MARA_00170</name>
</gene>
<accession>A0A7I7RPX9</accession>
<sequence length="122" mass="13098">MTALPNYETDNPSAYEWTDKAFDLLVATKLRASIVKRPGGVHVAEARGDCPRCEHDVDFSQQLSAPLPGKSGGLGRSIITLPAPAEYAIIDVRCDCNGSHPGRPEGVHRGCGVIFSVEVLRP</sequence>
<name>A0A7I7RPX9_9MYCO</name>
<proteinExistence type="predicted"/>
<geneLocation type="plasmid" evidence="1">
    <name>pJCM18538</name>
</geneLocation>
<dbReference type="Proteomes" id="UP000467428">
    <property type="component" value="Plasmid pJCM18538"/>
</dbReference>
<organism evidence="1 2">
    <name type="scientific">Mycolicibacterium arabiense</name>
    <dbReference type="NCBI Taxonomy" id="1286181"/>
    <lineage>
        <taxon>Bacteria</taxon>
        <taxon>Bacillati</taxon>
        <taxon>Actinomycetota</taxon>
        <taxon>Actinomycetes</taxon>
        <taxon>Mycobacteriales</taxon>
        <taxon>Mycobacteriaceae</taxon>
        <taxon>Mycolicibacterium</taxon>
    </lineage>
</organism>
<dbReference type="AlphaFoldDB" id="A0A7I7RPX9"/>
<keyword evidence="1" id="KW-0614">Plasmid</keyword>
<dbReference type="RefSeq" id="WP_163916043.1">
    <property type="nucleotide sequence ID" value="NZ_AP022592.1"/>
</dbReference>